<dbReference type="GO" id="GO:0005685">
    <property type="term" value="C:U1 snRNP"/>
    <property type="evidence" value="ECO:0007669"/>
    <property type="project" value="TreeGrafter"/>
</dbReference>
<dbReference type="FunFam" id="1.10.10.440:FF:000015">
    <property type="entry name" value="pre-mRNA-processing factor 40 homolog B isoform X2"/>
    <property type="match status" value="1"/>
</dbReference>
<dbReference type="GO" id="GO:0003723">
    <property type="term" value="F:RNA binding"/>
    <property type="evidence" value="ECO:0007669"/>
    <property type="project" value="TreeGrafter"/>
</dbReference>
<comment type="function">
    <text evidence="2">May be involved in pre-mRNA splicing.</text>
</comment>
<proteinExistence type="predicted"/>
<evidence type="ECO:0000256" key="3">
    <source>
        <dbReference type="ARBA" id="ARBA00063790"/>
    </source>
</evidence>
<keyword evidence="7" id="KW-0175">Coiled coil</keyword>
<dbReference type="SUPFAM" id="SSF81698">
    <property type="entry name" value="FF domain"/>
    <property type="match status" value="5"/>
</dbReference>
<dbReference type="EMBL" id="OC978128">
    <property type="protein sequence ID" value="CAG4634783.1"/>
    <property type="molecule type" value="Genomic_DNA"/>
</dbReference>
<dbReference type="PANTHER" id="PTHR11864:SF0">
    <property type="entry name" value="PRP40 PRE-MRNA PROCESSING FACTOR 40 HOMOLOG A (YEAST)"/>
    <property type="match status" value="1"/>
</dbReference>
<evidence type="ECO:0000256" key="6">
    <source>
        <dbReference type="ARBA" id="ARBA00080326"/>
    </source>
</evidence>
<feature type="domain" description="FF" evidence="9">
    <location>
        <begin position="257"/>
        <end position="318"/>
    </location>
</feature>
<comment type="subunit">
    <text evidence="3">Interacts with the N-terminus of HD.</text>
</comment>
<dbReference type="FunFam" id="1.10.10.440:FF:000002">
    <property type="entry name" value="pre-mRNA-processing factor 40 homolog A isoform X1"/>
    <property type="match status" value="1"/>
</dbReference>
<organism evidence="10">
    <name type="scientific">Alona affinis</name>
    <dbReference type="NCBI Taxonomy" id="381656"/>
    <lineage>
        <taxon>Eukaryota</taxon>
        <taxon>Metazoa</taxon>
        <taxon>Ecdysozoa</taxon>
        <taxon>Arthropoda</taxon>
        <taxon>Crustacea</taxon>
        <taxon>Branchiopoda</taxon>
        <taxon>Diplostraca</taxon>
        <taxon>Cladocera</taxon>
        <taxon>Anomopoda</taxon>
        <taxon>Chydoridae</taxon>
        <taxon>Alona</taxon>
    </lineage>
</organism>
<feature type="compositionally biased region" description="Basic and acidic residues" evidence="8">
    <location>
        <begin position="543"/>
        <end position="573"/>
    </location>
</feature>
<feature type="domain" description="FF" evidence="9">
    <location>
        <begin position="393"/>
        <end position="448"/>
    </location>
</feature>
<feature type="compositionally biased region" description="Basic residues" evidence="8">
    <location>
        <begin position="455"/>
        <end position="475"/>
    </location>
</feature>
<gene>
    <name evidence="10" type="primary">EOG090X064W</name>
</gene>
<evidence type="ECO:0000256" key="8">
    <source>
        <dbReference type="SAM" id="MobiDB-lite"/>
    </source>
</evidence>
<evidence type="ECO:0000256" key="5">
    <source>
        <dbReference type="ARBA" id="ARBA00075613"/>
    </source>
</evidence>
<feature type="domain" description="FF" evidence="9">
    <location>
        <begin position="43"/>
        <end position="97"/>
    </location>
</feature>
<accession>A0A9N6ZER6</accession>
<dbReference type="InterPro" id="IPR002713">
    <property type="entry name" value="FF_domain"/>
</dbReference>
<sequence length="596" mass="69515">MAATLAAISVPSPLNEDSLDAKPSPGSDSRTSTPEPRAVFKDKKEALEAFKDLLKEKNVPSNSSWEQALKYIQRDPRFSALGKLTERKQAFHAYKTQKLKEEKEEQRLKAKKAKEDLEAFLLVDPRINSTTKYYRCEEVFGNLEVWKSVPEGERRDIYEDAIHHLAKREKEEEKALRKRNMKNLTRVLDSMTDITHRTAWTEAQQLLLDNPTFAEDSDLLAMDKEDALIVFEQHIRELEHEEEEERERGKRRTKRLQRINRDSFLVNLLDELHEAGKLTSMSLWVELYPIISTDLRFSAMLGQPGSNPLDLFKFYIEDLKSRFHDEKKIIKEILKEKEFEVNLNTTFEEFAAFVCEDKRALSLDGGNVKLTYNALLEKAENKEKEKLKEESKRVKKLESGFRTLLKAKEVDHLADWEDVRQKLEGDPAFDLIPSDSERVRIFKEYQRDMEETCGHHHSRSKKSKKKEKKQKRRSSSSKSPSSTPRSESRSKSRSRSRSLSKSDVDQPVVKVEDPLPPPTPKKNKKKKSKKKKERSRSPSSDSDGTRMKETKKKDKEKEKKSRNGQEKKSKEDGEWSDDDLERKRRLLLEQLAEEHQ</sequence>
<dbReference type="InterPro" id="IPR036517">
    <property type="entry name" value="FF_domain_sf"/>
</dbReference>
<feature type="compositionally biased region" description="Basic residues" evidence="8">
    <location>
        <begin position="521"/>
        <end position="534"/>
    </location>
</feature>
<evidence type="ECO:0000313" key="10">
    <source>
        <dbReference type="EMBL" id="CAG4634783.1"/>
    </source>
</evidence>
<feature type="region of interest" description="Disordered" evidence="8">
    <location>
        <begin position="1"/>
        <end position="39"/>
    </location>
</feature>
<dbReference type="PANTHER" id="PTHR11864">
    <property type="entry name" value="PRE-MRNA-PROCESSING PROTEIN PRP40"/>
    <property type="match status" value="1"/>
</dbReference>
<feature type="compositionally biased region" description="Low complexity" evidence="8">
    <location>
        <begin position="476"/>
        <end position="485"/>
    </location>
</feature>
<dbReference type="Pfam" id="PF01846">
    <property type="entry name" value="FF"/>
    <property type="match status" value="3"/>
</dbReference>
<reference evidence="10" key="1">
    <citation type="submission" date="2021-04" db="EMBL/GenBank/DDBJ databases">
        <authorList>
            <person name="Cornetti L."/>
        </authorList>
    </citation>
    <scope>NUCLEOTIDE SEQUENCE</scope>
</reference>
<keyword evidence="1" id="KW-0677">Repeat</keyword>
<dbReference type="GO" id="GO:0045292">
    <property type="term" value="P:mRNA cis splicing, via spliceosome"/>
    <property type="evidence" value="ECO:0007669"/>
    <property type="project" value="InterPro"/>
</dbReference>
<evidence type="ECO:0000259" key="9">
    <source>
        <dbReference type="PROSITE" id="PS51676"/>
    </source>
</evidence>
<protein>
    <recommendedName>
        <fullName evidence="4">Pre-mRNA-processing factor 40 homolog B</fullName>
    </recommendedName>
    <alternativeName>
        <fullName evidence="5">Huntingtin yeast partner C</fullName>
    </alternativeName>
    <alternativeName>
        <fullName evidence="6">Huntingtin-interacting protein C</fullName>
    </alternativeName>
</protein>
<feature type="region of interest" description="Disordered" evidence="8">
    <location>
        <begin position="450"/>
        <end position="581"/>
    </location>
</feature>
<evidence type="ECO:0000256" key="4">
    <source>
        <dbReference type="ARBA" id="ARBA00072039"/>
    </source>
</evidence>
<dbReference type="AlphaFoldDB" id="A0A9N6ZER6"/>
<dbReference type="PROSITE" id="PS51676">
    <property type="entry name" value="FF"/>
    <property type="match status" value="3"/>
</dbReference>
<evidence type="ECO:0000256" key="1">
    <source>
        <dbReference type="ARBA" id="ARBA00022737"/>
    </source>
</evidence>
<feature type="coiled-coil region" evidence="7">
    <location>
        <begin position="372"/>
        <end position="400"/>
    </location>
</feature>
<evidence type="ECO:0000256" key="2">
    <source>
        <dbReference type="ARBA" id="ARBA00058987"/>
    </source>
</evidence>
<evidence type="ECO:0000256" key="7">
    <source>
        <dbReference type="SAM" id="Coils"/>
    </source>
</evidence>
<dbReference type="InterPro" id="IPR039726">
    <property type="entry name" value="Prp40-like"/>
</dbReference>
<dbReference type="SMART" id="SM00441">
    <property type="entry name" value="FF"/>
    <property type="match status" value="4"/>
</dbReference>
<dbReference type="FunFam" id="1.10.10.440:FF:000003">
    <property type="entry name" value="Pre-mRNA processing factor 40 homolog A"/>
    <property type="match status" value="1"/>
</dbReference>
<name>A0A9N6ZER6_9CRUS</name>
<dbReference type="Gene3D" id="1.10.10.440">
    <property type="entry name" value="FF domain"/>
    <property type="match status" value="5"/>
</dbReference>
<dbReference type="GO" id="GO:0071004">
    <property type="term" value="C:U2-type prespliceosome"/>
    <property type="evidence" value="ECO:0007669"/>
    <property type="project" value="TreeGrafter"/>
</dbReference>
<dbReference type="Pfam" id="PF25432">
    <property type="entry name" value="FF_PRPF40A"/>
    <property type="match status" value="1"/>
</dbReference>